<evidence type="ECO:0000313" key="2">
    <source>
        <dbReference type="Proteomes" id="UP000187609"/>
    </source>
</evidence>
<comment type="caution">
    <text evidence="1">The sequence shown here is derived from an EMBL/GenBank/DDBJ whole genome shotgun (WGS) entry which is preliminary data.</text>
</comment>
<dbReference type="Gramene" id="OIT37657">
    <property type="protein sequence ID" value="OIT37657"/>
    <property type="gene ID" value="A4A49_21077"/>
</dbReference>
<organism evidence="1 2">
    <name type="scientific">Nicotiana attenuata</name>
    <name type="common">Coyote tobacco</name>
    <dbReference type="NCBI Taxonomy" id="49451"/>
    <lineage>
        <taxon>Eukaryota</taxon>
        <taxon>Viridiplantae</taxon>
        <taxon>Streptophyta</taxon>
        <taxon>Embryophyta</taxon>
        <taxon>Tracheophyta</taxon>
        <taxon>Spermatophyta</taxon>
        <taxon>Magnoliopsida</taxon>
        <taxon>eudicotyledons</taxon>
        <taxon>Gunneridae</taxon>
        <taxon>Pentapetalae</taxon>
        <taxon>asterids</taxon>
        <taxon>lamiids</taxon>
        <taxon>Solanales</taxon>
        <taxon>Solanaceae</taxon>
        <taxon>Nicotianoideae</taxon>
        <taxon>Nicotianeae</taxon>
        <taxon>Nicotiana</taxon>
    </lineage>
</organism>
<reference evidence="1" key="1">
    <citation type="submission" date="2016-11" db="EMBL/GenBank/DDBJ databases">
        <title>The genome of Nicotiana attenuata.</title>
        <authorList>
            <person name="Xu S."/>
            <person name="Brockmoeller T."/>
            <person name="Gaquerel E."/>
            <person name="Navarro A."/>
            <person name="Kuhl H."/>
            <person name="Gase K."/>
            <person name="Ling Z."/>
            <person name="Zhou W."/>
            <person name="Kreitzer C."/>
            <person name="Stanke M."/>
            <person name="Tang H."/>
            <person name="Lyons E."/>
            <person name="Pandey P."/>
            <person name="Pandey S.P."/>
            <person name="Timmermann B."/>
            <person name="Baldwin I.T."/>
        </authorList>
    </citation>
    <scope>NUCLEOTIDE SEQUENCE [LARGE SCALE GENOMIC DNA]</scope>
    <source>
        <strain evidence="1">UT</strain>
    </source>
</reference>
<sequence>MIRFGDAMTVVMHVMLRKSMSIYEELAYVLGDLVWILNSMVRFSGMFVHRRSSSVSARHYSPMSSMRVRPDR</sequence>
<dbReference type="AlphaFoldDB" id="A0A314L987"/>
<accession>A0A314L987</accession>
<gene>
    <name evidence="1" type="ORF">A4A49_21077</name>
</gene>
<evidence type="ECO:0000313" key="1">
    <source>
        <dbReference type="EMBL" id="OIT37657.1"/>
    </source>
</evidence>
<dbReference type="Proteomes" id="UP000187609">
    <property type="component" value="Unassembled WGS sequence"/>
</dbReference>
<dbReference type="EMBL" id="MJEQ01000285">
    <property type="protein sequence ID" value="OIT37657.1"/>
    <property type="molecule type" value="Genomic_DNA"/>
</dbReference>
<keyword evidence="2" id="KW-1185">Reference proteome</keyword>
<proteinExistence type="predicted"/>
<protein>
    <submittedName>
        <fullName evidence="1">Uncharacterized protein</fullName>
    </submittedName>
</protein>
<name>A0A314L987_NICAT</name>